<dbReference type="SUPFAM" id="SSF54909">
    <property type="entry name" value="Dimeric alpha+beta barrel"/>
    <property type="match status" value="1"/>
</dbReference>
<name>S3NWH0_9GAMM</name>
<dbReference type="RefSeq" id="WP_016657139.1">
    <property type="nucleotide sequence ID" value="NZ_KE340354.1"/>
</dbReference>
<dbReference type="PATRIC" id="fig|421052.3.peg.2689"/>
<dbReference type="STRING" id="632955.GCA_000829675_01863"/>
<dbReference type="Pfam" id="PF08803">
    <property type="entry name" value="ydhR"/>
    <property type="match status" value="1"/>
</dbReference>
<dbReference type="Proteomes" id="UP000014568">
    <property type="component" value="Unassembled WGS sequence"/>
</dbReference>
<dbReference type="AlphaFoldDB" id="S3NWH0"/>
<dbReference type="OrthoDB" id="1440627at2"/>
<comment type="caution">
    <text evidence="1">The sequence shown here is derived from an EMBL/GenBank/DDBJ whole genome shotgun (WGS) entry which is preliminary data.</text>
</comment>
<dbReference type="EMBL" id="ATGI01000034">
    <property type="protein sequence ID" value="EPF70991.1"/>
    <property type="molecule type" value="Genomic_DNA"/>
</dbReference>
<dbReference type="eggNOG" id="ENOG5032SAI">
    <property type="taxonomic scope" value="Bacteria"/>
</dbReference>
<evidence type="ECO:0000313" key="1">
    <source>
        <dbReference type="EMBL" id="EPF70991.1"/>
    </source>
</evidence>
<dbReference type="PANTHER" id="PTHR39169:SF1">
    <property type="entry name" value="MONOOXYGENASE YDHR-RELATED"/>
    <property type="match status" value="1"/>
</dbReference>
<dbReference type="NCBIfam" id="NF008333">
    <property type="entry name" value="PRK11118.1"/>
    <property type="match status" value="1"/>
</dbReference>
<gene>
    <name evidence="1" type="ORF">F945_02754</name>
</gene>
<dbReference type="HOGENOM" id="CLU_179942_0_0_6"/>
<sequence>MTYILQVDFPFNGPWGSEMTAAMQDLAQSINHEAGMIWKIWTENQAENRAGGIYLFETESDAQNYLKMHSLRLNGFGIDEVEGKIFTTNNELSKINHAPL</sequence>
<dbReference type="Gene3D" id="3.30.70.100">
    <property type="match status" value="1"/>
</dbReference>
<organism evidence="1 2">
    <name type="scientific">Acinetobacter rudis CIP 110305</name>
    <dbReference type="NCBI Taxonomy" id="421052"/>
    <lineage>
        <taxon>Bacteria</taxon>
        <taxon>Pseudomonadati</taxon>
        <taxon>Pseudomonadota</taxon>
        <taxon>Gammaproteobacteria</taxon>
        <taxon>Moraxellales</taxon>
        <taxon>Moraxellaceae</taxon>
        <taxon>Acinetobacter</taxon>
    </lineage>
</organism>
<protein>
    <recommendedName>
        <fullName evidence="3">Monooxygenase</fullName>
    </recommendedName>
</protein>
<accession>S3NWH0</accession>
<evidence type="ECO:0008006" key="3">
    <source>
        <dbReference type="Google" id="ProtNLM"/>
    </source>
</evidence>
<proteinExistence type="predicted"/>
<dbReference type="PANTHER" id="PTHR39169">
    <property type="match status" value="1"/>
</dbReference>
<dbReference type="InterPro" id="IPR014910">
    <property type="entry name" value="YdhR"/>
</dbReference>
<dbReference type="InterPro" id="IPR011008">
    <property type="entry name" value="Dimeric_a/b-barrel"/>
</dbReference>
<reference evidence="1 2" key="1">
    <citation type="submission" date="2013-06" db="EMBL/GenBank/DDBJ databases">
        <title>The Genome Sequence of Acinetobacter rudis CIP 110305.</title>
        <authorList>
            <consortium name="The Broad Institute Genome Sequencing Platform"/>
            <consortium name="The Broad Institute Genome Sequencing Center for Infectious Disease"/>
            <person name="Cerqueira G."/>
            <person name="Feldgarden M."/>
            <person name="Courvalin P."/>
            <person name="Perichon B."/>
            <person name="Grillot-Courvalin C."/>
            <person name="Clermont D."/>
            <person name="Rocha E."/>
            <person name="Yoon E.-J."/>
            <person name="Nemec A."/>
            <person name="Young S.K."/>
            <person name="Zeng Q."/>
            <person name="Gargeya S."/>
            <person name="Fitzgerald M."/>
            <person name="Abouelleil A."/>
            <person name="Alvarado L."/>
            <person name="Berlin A.M."/>
            <person name="Chapman S.B."/>
            <person name="Dewar J."/>
            <person name="Goldberg J."/>
            <person name="Griggs A."/>
            <person name="Gujja S."/>
            <person name="Hansen M."/>
            <person name="Howarth C."/>
            <person name="Imamovic A."/>
            <person name="Larimer J."/>
            <person name="McCowan C."/>
            <person name="Murphy C."/>
            <person name="Pearson M."/>
            <person name="Priest M."/>
            <person name="Roberts A."/>
            <person name="Saif S."/>
            <person name="Shea T."/>
            <person name="Sykes S."/>
            <person name="Wortman J."/>
            <person name="Nusbaum C."/>
            <person name="Birren B."/>
        </authorList>
    </citation>
    <scope>NUCLEOTIDE SEQUENCE [LARGE SCALE GENOMIC DNA]</scope>
    <source>
        <strain evidence="1 2">CIP 110305</strain>
    </source>
</reference>
<evidence type="ECO:0000313" key="2">
    <source>
        <dbReference type="Proteomes" id="UP000014568"/>
    </source>
</evidence>
<keyword evidence="2" id="KW-1185">Reference proteome</keyword>